<sequence length="130" mass="14527">MREKPLFLIVDDEKDFLEIMTAKFQSAGFDVAVAHNGTEAVKAAKELLPDLVLMDIHMPNETGTDVALTIKQDPATRNLKIAFLTSLKDPWPAMTGEKEKVARELGMDDFLEKGEDLEVLVQKAKEILSR</sequence>
<dbReference type="EMBL" id="MHKU01000038">
    <property type="protein sequence ID" value="OGY96287.1"/>
    <property type="molecule type" value="Genomic_DNA"/>
</dbReference>
<dbReference type="GO" id="GO:0000160">
    <property type="term" value="P:phosphorelay signal transduction system"/>
    <property type="evidence" value="ECO:0007669"/>
    <property type="project" value="InterPro"/>
</dbReference>
<dbReference type="Proteomes" id="UP000176648">
    <property type="component" value="Unassembled WGS sequence"/>
</dbReference>
<dbReference type="AlphaFoldDB" id="A0A1G2C712"/>
<feature type="modified residue" description="4-aspartylphosphate" evidence="2">
    <location>
        <position position="55"/>
    </location>
</feature>
<evidence type="ECO:0000313" key="4">
    <source>
        <dbReference type="EMBL" id="OGY96287.1"/>
    </source>
</evidence>
<dbReference type="InterPro" id="IPR001789">
    <property type="entry name" value="Sig_transdc_resp-reg_receiver"/>
</dbReference>
<dbReference type="PROSITE" id="PS50110">
    <property type="entry name" value="RESPONSE_REGULATORY"/>
    <property type="match status" value="1"/>
</dbReference>
<organism evidence="4 5">
    <name type="scientific">Candidatus Liptonbacteria bacterium GWB1_49_6</name>
    <dbReference type="NCBI Taxonomy" id="1798644"/>
    <lineage>
        <taxon>Bacteria</taxon>
        <taxon>Candidatus Liptoniibacteriota</taxon>
    </lineage>
</organism>
<dbReference type="Gene3D" id="3.40.50.2300">
    <property type="match status" value="1"/>
</dbReference>
<dbReference type="PANTHER" id="PTHR44591:SF3">
    <property type="entry name" value="RESPONSE REGULATORY DOMAIN-CONTAINING PROTEIN"/>
    <property type="match status" value="1"/>
</dbReference>
<protein>
    <recommendedName>
        <fullName evidence="3">Response regulatory domain-containing protein</fullName>
    </recommendedName>
</protein>
<accession>A0A1G2C712</accession>
<name>A0A1G2C712_9BACT</name>
<dbReference type="SMART" id="SM00448">
    <property type="entry name" value="REC"/>
    <property type="match status" value="1"/>
</dbReference>
<evidence type="ECO:0000313" key="5">
    <source>
        <dbReference type="Proteomes" id="UP000176648"/>
    </source>
</evidence>
<dbReference type="Pfam" id="PF00072">
    <property type="entry name" value="Response_reg"/>
    <property type="match status" value="1"/>
</dbReference>
<dbReference type="InterPro" id="IPR011006">
    <property type="entry name" value="CheY-like_superfamily"/>
</dbReference>
<keyword evidence="1 2" id="KW-0597">Phosphoprotein</keyword>
<gene>
    <name evidence="4" type="ORF">A2122_01550</name>
</gene>
<dbReference type="PANTHER" id="PTHR44591">
    <property type="entry name" value="STRESS RESPONSE REGULATOR PROTEIN 1"/>
    <property type="match status" value="1"/>
</dbReference>
<dbReference type="STRING" id="1798644.A2122_01550"/>
<evidence type="ECO:0000256" key="1">
    <source>
        <dbReference type="ARBA" id="ARBA00022553"/>
    </source>
</evidence>
<proteinExistence type="predicted"/>
<dbReference type="SUPFAM" id="SSF52172">
    <property type="entry name" value="CheY-like"/>
    <property type="match status" value="1"/>
</dbReference>
<reference evidence="4 5" key="1">
    <citation type="journal article" date="2016" name="Nat. Commun.">
        <title>Thousands of microbial genomes shed light on interconnected biogeochemical processes in an aquifer system.</title>
        <authorList>
            <person name="Anantharaman K."/>
            <person name="Brown C.T."/>
            <person name="Hug L.A."/>
            <person name="Sharon I."/>
            <person name="Castelle C.J."/>
            <person name="Probst A.J."/>
            <person name="Thomas B.C."/>
            <person name="Singh A."/>
            <person name="Wilkins M.J."/>
            <person name="Karaoz U."/>
            <person name="Brodie E.L."/>
            <person name="Williams K.H."/>
            <person name="Hubbard S.S."/>
            <person name="Banfield J.F."/>
        </authorList>
    </citation>
    <scope>NUCLEOTIDE SEQUENCE [LARGE SCALE GENOMIC DNA]</scope>
</reference>
<feature type="domain" description="Response regulatory" evidence="3">
    <location>
        <begin position="6"/>
        <end position="128"/>
    </location>
</feature>
<evidence type="ECO:0000256" key="2">
    <source>
        <dbReference type="PROSITE-ProRule" id="PRU00169"/>
    </source>
</evidence>
<evidence type="ECO:0000259" key="3">
    <source>
        <dbReference type="PROSITE" id="PS50110"/>
    </source>
</evidence>
<dbReference type="InterPro" id="IPR050595">
    <property type="entry name" value="Bact_response_regulator"/>
</dbReference>
<comment type="caution">
    <text evidence="4">The sequence shown here is derived from an EMBL/GenBank/DDBJ whole genome shotgun (WGS) entry which is preliminary data.</text>
</comment>